<dbReference type="EMBL" id="FWFQ01000002">
    <property type="protein sequence ID" value="SLN16100.1"/>
    <property type="molecule type" value="Genomic_DNA"/>
</dbReference>
<evidence type="ECO:0000256" key="3">
    <source>
        <dbReference type="ARBA" id="ARBA00023163"/>
    </source>
</evidence>
<dbReference type="PRINTS" id="PR00455">
    <property type="entry name" value="HTHTETR"/>
</dbReference>
<dbReference type="GO" id="GO:0000976">
    <property type="term" value="F:transcription cis-regulatory region binding"/>
    <property type="evidence" value="ECO:0007669"/>
    <property type="project" value="TreeGrafter"/>
</dbReference>
<sequence>MADPAPSDSPPLAHTKATREDWLRAARDVLVSDGVGEVKILPLSTRLGVSRSSFYWYFKSRTDLLEALLAEWEAHNTATIETHCALPATSIAEAVCNFFTCFVDPELFDQGLDFAVREWARRDPGVRARIDSADARRIEAVTAMFVRQGYPADEADARARILYFMQLGYHALDVREPMELRLSRIEHYLTGFTGTPPNPAVVAAFRARFLPEGP</sequence>
<reference evidence="6 7" key="1">
    <citation type="submission" date="2017-03" db="EMBL/GenBank/DDBJ databases">
        <authorList>
            <person name="Afonso C.L."/>
            <person name="Miller P.J."/>
            <person name="Scott M.A."/>
            <person name="Spackman E."/>
            <person name="Goraichik I."/>
            <person name="Dimitrov K.M."/>
            <person name="Suarez D.L."/>
            <person name="Swayne D.E."/>
        </authorList>
    </citation>
    <scope>NUCLEOTIDE SEQUENCE [LARGE SCALE GENOMIC DNA]</scope>
    <source>
        <strain evidence="6 7">CECT 7680</strain>
    </source>
</reference>
<gene>
    <name evidence="6" type="ORF">PSA7680_00436</name>
</gene>
<evidence type="ECO:0000256" key="2">
    <source>
        <dbReference type="ARBA" id="ARBA00023125"/>
    </source>
</evidence>
<dbReference type="AlphaFoldDB" id="A0A1Y5RF91"/>
<evidence type="ECO:0000259" key="5">
    <source>
        <dbReference type="PROSITE" id="PS50977"/>
    </source>
</evidence>
<dbReference type="PROSITE" id="PS50977">
    <property type="entry name" value="HTH_TETR_2"/>
    <property type="match status" value="1"/>
</dbReference>
<feature type="DNA-binding region" description="H-T-H motif" evidence="4">
    <location>
        <begin position="39"/>
        <end position="58"/>
    </location>
</feature>
<dbReference type="RefSeq" id="WP_085867009.1">
    <property type="nucleotide sequence ID" value="NZ_FWFQ01000002.1"/>
</dbReference>
<keyword evidence="3" id="KW-0804">Transcription</keyword>
<dbReference type="OrthoDB" id="3218408at2"/>
<dbReference type="PANTHER" id="PTHR30055:SF234">
    <property type="entry name" value="HTH-TYPE TRANSCRIPTIONAL REGULATOR BETI"/>
    <property type="match status" value="1"/>
</dbReference>
<keyword evidence="1" id="KW-0805">Transcription regulation</keyword>
<dbReference type="InterPro" id="IPR009057">
    <property type="entry name" value="Homeodomain-like_sf"/>
</dbReference>
<evidence type="ECO:0000256" key="4">
    <source>
        <dbReference type="PROSITE-ProRule" id="PRU00335"/>
    </source>
</evidence>
<protein>
    <submittedName>
        <fullName evidence="6">Bacterial regulatory proteins, tetR family</fullName>
    </submittedName>
</protein>
<proteinExistence type="predicted"/>
<feature type="domain" description="HTH tetR-type" evidence="5">
    <location>
        <begin position="16"/>
        <end position="76"/>
    </location>
</feature>
<evidence type="ECO:0000313" key="6">
    <source>
        <dbReference type="EMBL" id="SLN16100.1"/>
    </source>
</evidence>
<dbReference type="InterPro" id="IPR050109">
    <property type="entry name" value="HTH-type_TetR-like_transc_reg"/>
</dbReference>
<dbReference type="GO" id="GO:0003700">
    <property type="term" value="F:DNA-binding transcription factor activity"/>
    <property type="evidence" value="ECO:0007669"/>
    <property type="project" value="TreeGrafter"/>
</dbReference>
<dbReference type="Pfam" id="PF00440">
    <property type="entry name" value="TetR_N"/>
    <property type="match status" value="1"/>
</dbReference>
<dbReference type="Gene3D" id="1.10.357.10">
    <property type="entry name" value="Tetracycline Repressor, domain 2"/>
    <property type="match status" value="1"/>
</dbReference>
<dbReference type="Proteomes" id="UP000193409">
    <property type="component" value="Unassembled WGS sequence"/>
</dbReference>
<evidence type="ECO:0000313" key="7">
    <source>
        <dbReference type="Proteomes" id="UP000193409"/>
    </source>
</evidence>
<accession>A0A1Y5RF91</accession>
<name>A0A1Y5RF91_9RHOB</name>
<keyword evidence="2 4" id="KW-0238">DNA-binding</keyword>
<evidence type="ECO:0000256" key="1">
    <source>
        <dbReference type="ARBA" id="ARBA00023015"/>
    </source>
</evidence>
<dbReference type="SUPFAM" id="SSF46689">
    <property type="entry name" value="Homeodomain-like"/>
    <property type="match status" value="1"/>
</dbReference>
<dbReference type="PANTHER" id="PTHR30055">
    <property type="entry name" value="HTH-TYPE TRANSCRIPTIONAL REGULATOR RUTR"/>
    <property type="match status" value="1"/>
</dbReference>
<organism evidence="6 7">
    <name type="scientific">Pseudoruegeria aquimaris</name>
    <dbReference type="NCBI Taxonomy" id="393663"/>
    <lineage>
        <taxon>Bacteria</taxon>
        <taxon>Pseudomonadati</taxon>
        <taxon>Pseudomonadota</taxon>
        <taxon>Alphaproteobacteria</taxon>
        <taxon>Rhodobacterales</taxon>
        <taxon>Roseobacteraceae</taxon>
        <taxon>Pseudoruegeria</taxon>
    </lineage>
</organism>
<keyword evidence="7" id="KW-1185">Reference proteome</keyword>
<dbReference type="InterPro" id="IPR001647">
    <property type="entry name" value="HTH_TetR"/>
</dbReference>